<evidence type="ECO:0000256" key="1">
    <source>
        <dbReference type="SAM" id="MobiDB-lite"/>
    </source>
</evidence>
<accession>A0A518G3L3</accession>
<protein>
    <submittedName>
        <fullName evidence="2">Uncharacterized protein</fullName>
    </submittedName>
</protein>
<dbReference type="Proteomes" id="UP000318017">
    <property type="component" value="Chromosome"/>
</dbReference>
<evidence type="ECO:0000313" key="2">
    <source>
        <dbReference type="EMBL" id="QDV23165.1"/>
    </source>
</evidence>
<dbReference type="AlphaFoldDB" id="A0A518G3L3"/>
<dbReference type="KEGG" id="ahel:Q31a_14620"/>
<feature type="compositionally biased region" description="Basic and acidic residues" evidence="1">
    <location>
        <begin position="9"/>
        <end position="25"/>
    </location>
</feature>
<proteinExistence type="predicted"/>
<gene>
    <name evidence="2" type="ORF">Q31a_14620</name>
</gene>
<sequence>MITSFLITRTDRSNVRDSEHKESTSRHHGLLELSEIGIC</sequence>
<name>A0A518G3L3_9BACT</name>
<organism evidence="2 3">
    <name type="scientific">Aureliella helgolandensis</name>
    <dbReference type="NCBI Taxonomy" id="2527968"/>
    <lineage>
        <taxon>Bacteria</taxon>
        <taxon>Pseudomonadati</taxon>
        <taxon>Planctomycetota</taxon>
        <taxon>Planctomycetia</taxon>
        <taxon>Pirellulales</taxon>
        <taxon>Pirellulaceae</taxon>
        <taxon>Aureliella</taxon>
    </lineage>
</organism>
<feature type="region of interest" description="Disordered" evidence="1">
    <location>
        <begin position="1"/>
        <end position="28"/>
    </location>
</feature>
<reference evidence="2 3" key="1">
    <citation type="submission" date="2019-02" db="EMBL/GenBank/DDBJ databases">
        <title>Deep-cultivation of Planctomycetes and their phenomic and genomic characterization uncovers novel biology.</title>
        <authorList>
            <person name="Wiegand S."/>
            <person name="Jogler M."/>
            <person name="Boedeker C."/>
            <person name="Pinto D."/>
            <person name="Vollmers J."/>
            <person name="Rivas-Marin E."/>
            <person name="Kohn T."/>
            <person name="Peeters S.H."/>
            <person name="Heuer A."/>
            <person name="Rast P."/>
            <person name="Oberbeckmann S."/>
            <person name="Bunk B."/>
            <person name="Jeske O."/>
            <person name="Meyerdierks A."/>
            <person name="Storesund J.E."/>
            <person name="Kallscheuer N."/>
            <person name="Luecker S."/>
            <person name="Lage O.M."/>
            <person name="Pohl T."/>
            <person name="Merkel B.J."/>
            <person name="Hornburger P."/>
            <person name="Mueller R.-W."/>
            <person name="Bruemmer F."/>
            <person name="Labrenz M."/>
            <person name="Spormann A.M."/>
            <person name="Op den Camp H."/>
            <person name="Overmann J."/>
            <person name="Amann R."/>
            <person name="Jetten M.S.M."/>
            <person name="Mascher T."/>
            <person name="Medema M.H."/>
            <person name="Devos D.P."/>
            <person name="Kaster A.-K."/>
            <person name="Ovreas L."/>
            <person name="Rohde M."/>
            <person name="Galperin M.Y."/>
            <person name="Jogler C."/>
        </authorList>
    </citation>
    <scope>NUCLEOTIDE SEQUENCE [LARGE SCALE GENOMIC DNA]</scope>
    <source>
        <strain evidence="2 3">Q31a</strain>
    </source>
</reference>
<evidence type="ECO:0000313" key="3">
    <source>
        <dbReference type="Proteomes" id="UP000318017"/>
    </source>
</evidence>
<keyword evidence="3" id="KW-1185">Reference proteome</keyword>
<dbReference type="EMBL" id="CP036298">
    <property type="protein sequence ID" value="QDV23165.1"/>
    <property type="molecule type" value="Genomic_DNA"/>
</dbReference>